<dbReference type="SMART" id="SM00220">
    <property type="entry name" value="S_TKc"/>
    <property type="match status" value="1"/>
</dbReference>
<dbReference type="GeneID" id="10503124"/>
<evidence type="ECO:0000256" key="2">
    <source>
        <dbReference type="ARBA" id="ARBA00022840"/>
    </source>
</evidence>
<dbReference type="GO" id="GO:0005524">
    <property type="term" value="F:ATP binding"/>
    <property type="evidence" value="ECO:0007669"/>
    <property type="project" value="UniProtKB-KW"/>
</dbReference>
<dbReference type="EMBL" id="GL871130">
    <property type="protein sequence ID" value="EGC33705.1"/>
    <property type="molecule type" value="Genomic_DNA"/>
</dbReference>
<dbReference type="STRING" id="5786.F0ZQS8"/>
<sequence length="479" mass="54108">MLASESSYTKHHDNNEWDIDFETVLGKGARCIGVYLGKKKKNTKYIPQNIECAIKISEEYKNNENEIKVLDKLINIKHKNIIDIYDYAFGHHKGDIKCDNILSLLIDGKIESLKLIDFDISKFYGDKNNSKYSSICGTPTHMAPEVLINNSKASSKSDIWSIGCTLIEMAGGSLVGERPNGIPDIPSHLSNKCRNFIQHCLIFDSESRPKAKDLVTHDFIVSIQKKIGQCNNIKNIPVELKNSELDKLCSIGEEVTQITLQEFNDISLGFDLNQRPTKSITLILPLFNQELNFLETPIRNLSVTSLILPSFNKPIPCGSIPSTLISLTLTSFNQMLDDESIPETVSELVLGKDFKFNENGGNLPPSIKKFTCSYDFKSPLRMNNNIPKNALEVILDNYNYPIIKNSIPETVHTLTLGENFKDLEEFKSFSNLPPSVINLTFGVCNCHFSDEQIKEYIPNNISSITIKRKNKRKYNETLE</sequence>
<dbReference type="RefSeq" id="XP_003289782.1">
    <property type="nucleotide sequence ID" value="XM_003289734.1"/>
</dbReference>
<dbReference type="VEuPathDB" id="AmoebaDB:DICPUDRAFT_98488"/>
<dbReference type="Proteomes" id="UP000001064">
    <property type="component" value="Unassembled WGS sequence"/>
</dbReference>
<dbReference type="Gene3D" id="1.10.510.10">
    <property type="entry name" value="Transferase(Phosphotransferase) domain 1"/>
    <property type="match status" value="1"/>
</dbReference>
<dbReference type="PANTHER" id="PTHR48012:SF4">
    <property type="entry name" value="MITOGEN-ACTIVATED PROTEIN KINASE KINASE KINASE A"/>
    <property type="match status" value="1"/>
</dbReference>
<evidence type="ECO:0000256" key="1">
    <source>
        <dbReference type="ARBA" id="ARBA00022741"/>
    </source>
</evidence>
<dbReference type="KEGG" id="dpp:DICPUDRAFT_98488"/>
<dbReference type="InterPro" id="IPR011009">
    <property type="entry name" value="Kinase-like_dom_sf"/>
</dbReference>
<dbReference type="Pfam" id="PF00069">
    <property type="entry name" value="Pkinase"/>
    <property type="match status" value="1"/>
</dbReference>
<accession>F0ZQS8</accession>
<organism evidence="5 6">
    <name type="scientific">Dictyostelium purpureum</name>
    <name type="common">Slime mold</name>
    <dbReference type="NCBI Taxonomy" id="5786"/>
    <lineage>
        <taxon>Eukaryota</taxon>
        <taxon>Amoebozoa</taxon>
        <taxon>Evosea</taxon>
        <taxon>Eumycetozoa</taxon>
        <taxon>Dictyostelia</taxon>
        <taxon>Dictyosteliales</taxon>
        <taxon>Dictyosteliaceae</taxon>
        <taxon>Dictyostelium</taxon>
    </lineage>
</organism>
<dbReference type="InterPro" id="IPR008615">
    <property type="entry name" value="FNIP"/>
</dbReference>
<dbReference type="OrthoDB" id="20872at2759"/>
<dbReference type="GO" id="GO:0035556">
    <property type="term" value="P:intracellular signal transduction"/>
    <property type="evidence" value="ECO:0000318"/>
    <property type="project" value="GO_Central"/>
</dbReference>
<protein>
    <recommendedName>
        <fullName evidence="4">Protein kinase domain-containing protein</fullName>
    </recommendedName>
</protein>
<dbReference type="GO" id="GO:0005737">
    <property type="term" value="C:cytoplasm"/>
    <property type="evidence" value="ECO:0000318"/>
    <property type="project" value="GO_Central"/>
</dbReference>
<dbReference type="InParanoid" id="F0ZQS8"/>
<dbReference type="eggNOG" id="KOG0198">
    <property type="taxonomic scope" value="Eukaryota"/>
</dbReference>
<comment type="similarity">
    <text evidence="3">Belongs to the protein kinase superfamily. STE Ser/Thr protein kinase family.</text>
</comment>
<reference evidence="6" key="1">
    <citation type="journal article" date="2011" name="Genome Biol.">
        <title>Comparative genomics of the social amoebae Dictyostelium discoideum and Dictyostelium purpureum.</title>
        <authorList>
            <consortium name="US DOE Joint Genome Institute (JGI-PGF)"/>
            <person name="Sucgang R."/>
            <person name="Kuo A."/>
            <person name="Tian X."/>
            <person name="Salerno W."/>
            <person name="Parikh A."/>
            <person name="Feasley C.L."/>
            <person name="Dalin E."/>
            <person name="Tu H."/>
            <person name="Huang E."/>
            <person name="Barry K."/>
            <person name="Lindquist E."/>
            <person name="Shapiro H."/>
            <person name="Bruce D."/>
            <person name="Schmutz J."/>
            <person name="Salamov A."/>
            <person name="Fey P."/>
            <person name="Gaudet P."/>
            <person name="Anjard C."/>
            <person name="Babu M.M."/>
            <person name="Basu S."/>
            <person name="Bushmanova Y."/>
            <person name="van der Wel H."/>
            <person name="Katoh-Kurasawa M."/>
            <person name="Dinh C."/>
            <person name="Coutinho P.M."/>
            <person name="Saito T."/>
            <person name="Elias M."/>
            <person name="Schaap P."/>
            <person name="Kay R.R."/>
            <person name="Henrissat B."/>
            <person name="Eichinger L."/>
            <person name="Rivero F."/>
            <person name="Putnam N.H."/>
            <person name="West C.M."/>
            <person name="Loomis W.F."/>
            <person name="Chisholm R.L."/>
            <person name="Shaulsky G."/>
            <person name="Strassmann J.E."/>
            <person name="Queller D.C."/>
            <person name="Kuspa A."/>
            <person name="Grigoriev I.V."/>
        </authorList>
    </citation>
    <scope>NUCLEOTIDE SEQUENCE [LARGE SCALE GENOMIC DNA]</scope>
    <source>
        <strain evidence="6">QSDP1</strain>
    </source>
</reference>
<proteinExistence type="inferred from homology"/>
<keyword evidence="1" id="KW-0547">Nucleotide-binding</keyword>
<name>F0ZQS8_DICPU</name>
<dbReference type="FunCoup" id="F0ZQS8">
    <property type="interactions" value="724"/>
</dbReference>
<dbReference type="InterPro" id="IPR000719">
    <property type="entry name" value="Prot_kinase_dom"/>
</dbReference>
<keyword evidence="6" id="KW-1185">Reference proteome</keyword>
<evidence type="ECO:0000313" key="6">
    <source>
        <dbReference type="Proteomes" id="UP000001064"/>
    </source>
</evidence>
<dbReference type="PANTHER" id="PTHR48012">
    <property type="entry name" value="STERILE20-LIKE KINASE, ISOFORM B-RELATED"/>
    <property type="match status" value="1"/>
</dbReference>
<evidence type="ECO:0000313" key="5">
    <source>
        <dbReference type="EMBL" id="EGC33705.1"/>
    </source>
</evidence>
<dbReference type="SUPFAM" id="SSF56112">
    <property type="entry name" value="Protein kinase-like (PK-like)"/>
    <property type="match status" value="1"/>
</dbReference>
<dbReference type="InterPro" id="IPR050629">
    <property type="entry name" value="STE20/SPS1-PAK"/>
</dbReference>
<dbReference type="PROSITE" id="PS50011">
    <property type="entry name" value="PROTEIN_KINASE_DOM"/>
    <property type="match status" value="1"/>
</dbReference>
<dbReference type="AlphaFoldDB" id="F0ZQS8"/>
<feature type="domain" description="Protein kinase" evidence="4">
    <location>
        <begin position="1"/>
        <end position="220"/>
    </location>
</feature>
<keyword evidence="2" id="KW-0067">ATP-binding</keyword>
<gene>
    <name evidence="5" type="ORF">DICPUDRAFT_98488</name>
</gene>
<evidence type="ECO:0000259" key="4">
    <source>
        <dbReference type="PROSITE" id="PS50011"/>
    </source>
</evidence>
<dbReference type="Pfam" id="PF05725">
    <property type="entry name" value="FNIP"/>
    <property type="match status" value="2"/>
</dbReference>
<evidence type="ECO:0000256" key="3">
    <source>
        <dbReference type="ARBA" id="ARBA00025754"/>
    </source>
</evidence>
<dbReference type="GO" id="GO:0004674">
    <property type="term" value="F:protein serine/threonine kinase activity"/>
    <property type="evidence" value="ECO:0000318"/>
    <property type="project" value="GO_Central"/>
</dbReference>